<dbReference type="PROSITE" id="PS50125">
    <property type="entry name" value="GUANYLATE_CYCLASE_2"/>
    <property type="match status" value="1"/>
</dbReference>
<dbReference type="CDD" id="cd07302">
    <property type="entry name" value="CHD"/>
    <property type="match status" value="1"/>
</dbReference>
<comment type="caution">
    <text evidence="2">The sequence shown here is derived from an EMBL/GenBank/DDBJ whole genome shotgun (WGS) entry which is preliminary data.</text>
</comment>
<evidence type="ECO:0000259" key="1">
    <source>
        <dbReference type="PROSITE" id="PS50125"/>
    </source>
</evidence>
<dbReference type="PANTHER" id="PTHR43081">
    <property type="entry name" value="ADENYLATE CYCLASE, TERMINAL-DIFFERENTIATION SPECIFIC-RELATED"/>
    <property type="match status" value="1"/>
</dbReference>
<dbReference type="PANTHER" id="PTHR43081:SF19">
    <property type="entry name" value="PH-SENSITIVE ADENYLATE CYCLASE RV1264"/>
    <property type="match status" value="1"/>
</dbReference>
<evidence type="ECO:0000313" key="3">
    <source>
        <dbReference type="Proteomes" id="UP000626220"/>
    </source>
</evidence>
<dbReference type="InterPro" id="IPR050697">
    <property type="entry name" value="Adenylyl/Guanylyl_Cyclase_3/4"/>
</dbReference>
<accession>A0A8J3H3G0</accession>
<proteinExistence type="predicted"/>
<feature type="domain" description="Guanylate cyclase" evidence="1">
    <location>
        <begin position="7"/>
        <end position="116"/>
    </location>
</feature>
<dbReference type="SUPFAM" id="SSF55073">
    <property type="entry name" value="Nucleotide cyclase"/>
    <property type="match status" value="1"/>
</dbReference>
<protein>
    <submittedName>
        <fullName evidence="2">Adenylate cyclase</fullName>
    </submittedName>
</protein>
<dbReference type="GO" id="GO:0004016">
    <property type="term" value="F:adenylate cyclase activity"/>
    <property type="evidence" value="ECO:0007669"/>
    <property type="project" value="UniProtKB-ARBA"/>
</dbReference>
<evidence type="ECO:0000313" key="2">
    <source>
        <dbReference type="EMBL" id="GHF73369.1"/>
    </source>
</evidence>
<dbReference type="GO" id="GO:0006171">
    <property type="term" value="P:cAMP biosynthetic process"/>
    <property type="evidence" value="ECO:0007669"/>
    <property type="project" value="TreeGrafter"/>
</dbReference>
<dbReference type="Pfam" id="PF00211">
    <property type="entry name" value="Guanylate_cyc"/>
    <property type="match status" value="1"/>
</dbReference>
<keyword evidence="3" id="KW-1185">Reference proteome</keyword>
<reference evidence="2" key="2">
    <citation type="submission" date="2020-09" db="EMBL/GenBank/DDBJ databases">
        <authorList>
            <person name="Sun Q."/>
            <person name="Kim S."/>
        </authorList>
    </citation>
    <scope>NUCLEOTIDE SEQUENCE</scope>
    <source>
        <strain evidence="2">KCTC 42650</strain>
    </source>
</reference>
<dbReference type="Gene3D" id="3.30.70.1230">
    <property type="entry name" value="Nucleotide cyclase"/>
    <property type="match status" value="1"/>
</dbReference>
<reference evidence="2" key="1">
    <citation type="journal article" date="2014" name="Int. J. Syst. Evol. Microbiol.">
        <title>Complete genome sequence of Corynebacterium casei LMG S-19264T (=DSM 44701T), isolated from a smear-ripened cheese.</title>
        <authorList>
            <consortium name="US DOE Joint Genome Institute (JGI-PGF)"/>
            <person name="Walter F."/>
            <person name="Albersmeier A."/>
            <person name="Kalinowski J."/>
            <person name="Ruckert C."/>
        </authorList>
    </citation>
    <scope>NUCLEOTIDE SEQUENCE</scope>
    <source>
        <strain evidence="2">KCTC 42650</strain>
    </source>
</reference>
<name>A0A8J3H3G0_9RHOB</name>
<dbReference type="SUPFAM" id="SSF48452">
    <property type="entry name" value="TPR-like"/>
    <property type="match status" value="1"/>
</dbReference>
<dbReference type="Proteomes" id="UP000626220">
    <property type="component" value="Unassembled WGS sequence"/>
</dbReference>
<dbReference type="InterPro" id="IPR011990">
    <property type="entry name" value="TPR-like_helical_dom_sf"/>
</dbReference>
<gene>
    <name evidence="2" type="ORF">GCM10017056_50230</name>
</gene>
<dbReference type="EMBL" id="BNCJ01000035">
    <property type="protein sequence ID" value="GHF73369.1"/>
    <property type="molecule type" value="Genomic_DNA"/>
</dbReference>
<dbReference type="InterPro" id="IPR001054">
    <property type="entry name" value="A/G_cyclase"/>
</dbReference>
<dbReference type="InterPro" id="IPR029787">
    <property type="entry name" value="Nucleotide_cyclase"/>
</dbReference>
<dbReference type="AlphaFoldDB" id="A0A8J3H3G0"/>
<sequence>MSRRLTAILAADVVGYSAMMSRDESGTLARLVAFRKAVLDPAIAARNGRLVKLMGDGALVEFASVVDAVNCALDIQRGARAQSEPLELRIGVNMGDVIAQGRDIYGDGVNIAARLEGLAEPGGICLSGIVHQSVGRRIEATFADAGEHQLKNIAEPVRVFRWVPEGGIERLLAPARPGRSDKPGIAVLALDNMSADPEQEYFSDGIAEDIITALSHFREFRVIARNTSFTYKGLAINVGKVCRELGVRYLLEGSVRKADNRVRVTAQLIDGETGAHIWADRYDRELDDIFAVQDEMTRAIVTAVAPQALGAELERARQKAPGNLDAWDKLLQARWHMSRMTRAENAAGRALLEEAIAEAPDMSDAYATLALTRMWDMLHLWGGETSDLIRRASAEAQRAIELDQTNANAYALAGMVEGFARNFEVCESHYHRAIQLNPNLANAHGNLCTVQGLSGDYEGARASANLALDLSPLDPMRCFWLGGVGIGAFVVEAYEDCVAVSRQVLKDFPGYASSMRQEAAALAMLGREAEAHASAERLLERMPGLTVSQVRTMVPVRAPEAHERWLEALRRAGVPD</sequence>
<organism evidence="2 3">
    <name type="scientific">Seohaeicola zhoushanensis</name>
    <dbReference type="NCBI Taxonomy" id="1569283"/>
    <lineage>
        <taxon>Bacteria</taxon>
        <taxon>Pseudomonadati</taxon>
        <taxon>Pseudomonadota</taxon>
        <taxon>Alphaproteobacteria</taxon>
        <taxon>Rhodobacterales</taxon>
        <taxon>Roseobacteraceae</taxon>
        <taxon>Seohaeicola</taxon>
    </lineage>
</organism>
<dbReference type="Gene3D" id="3.40.50.10070">
    <property type="entry name" value="TolB, N-terminal domain"/>
    <property type="match status" value="1"/>
</dbReference>
<dbReference type="RefSeq" id="WP_189682885.1">
    <property type="nucleotide sequence ID" value="NZ_BNCJ01000035.1"/>
</dbReference>
<dbReference type="GO" id="GO:0035556">
    <property type="term" value="P:intracellular signal transduction"/>
    <property type="evidence" value="ECO:0007669"/>
    <property type="project" value="InterPro"/>
</dbReference>
<dbReference type="Gene3D" id="1.25.40.10">
    <property type="entry name" value="Tetratricopeptide repeat domain"/>
    <property type="match status" value="1"/>
</dbReference>